<dbReference type="InterPro" id="IPR004046">
    <property type="entry name" value="GST_C"/>
</dbReference>
<dbReference type="PROSITE" id="PS50404">
    <property type="entry name" value="GST_NTER"/>
    <property type="match status" value="1"/>
</dbReference>
<feature type="transmembrane region" description="Helical" evidence="8">
    <location>
        <begin position="28"/>
        <end position="48"/>
    </location>
</feature>
<dbReference type="GO" id="GO:0005829">
    <property type="term" value="C:cytosol"/>
    <property type="evidence" value="ECO:0007669"/>
    <property type="project" value="UniProtKB-SubCell"/>
</dbReference>
<feature type="transmembrane region" description="Helical" evidence="8">
    <location>
        <begin position="114"/>
        <end position="140"/>
    </location>
</feature>
<comment type="similarity">
    <text evidence="2">Belongs to the GST superfamily. Phi family.</text>
</comment>
<dbReference type="EMBL" id="HG994366">
    <property type="protein sequence ID" value="CAF1887339.1"/>
    <property type="molecule type" value="Genomic_DNA"/>
</dbReference>
<evidence type="ECO:0000256" key="3">
    <source>
        <dbReference type="ARBA" id="ARBA00012452"/>
    </source>
</evidence>
<keyword evidence="8" id="KW-0472">Membrane</keyword>
<reference evidence="11" key="1">
    <citation type="submission" date="2021-01" db="EMBL/GenBank/DDBJ databases">
        <authorList>
            <consortium name="Genoscope - CEA"/>
            <person name="William W."/>
        </authorList>
    </citation>
    <scope>NUCLEOTIDE SEQUENCE</scope>
</reference>
<evidence type="ECO:0000313" key="11">
    <source>
        <dbReference type="EMBL" id="CAF1887339.1"/>
    </source>
</evidence>
<dbReference type="InterPro" id="IPR034347">
    <property type="entry name" value="GST_Phi_C"/>
</dbReference>
<evidence type="ECO:0000256" key="6">
    <source>
        <dbReference type="ARBA" id="ARBA00022679"/>
    </source>
</evidence>
<dbReference type="CDD" id="cd03187">
    <property type="entry name" value="GST_C_Phi"/>
    <property type="match status" value="1"/>
</dbReference>
<dbReference type="CDD" id="cd03053">
    <property type="entry name" value="GST_N_Phi"/>
    <property type="match status" value="1"/>
</dbReference>
<evidence type="ECO:0000256" key="5">
    <source>
        <dbReference type="ARBA" id="ARBA00022575"/>
    </source>
</evidence>
<dbReference type="SFLD" id="SFLDG00358">
    <property type="entry name" value="Main_(cytGST)"/>
    <property type="match status" value="1"/>
</dbReference>
<dbReference type="Pfam" id="PF06749">
    <property type="entry name" value="DUF1218"/>
    <property type="match status" value="1"/>
</dbReference>
<dbReference type="InterPro" id="IPR009606">
    <property type="entry name" value="DEAL/Modifying_wall_lignin1/2"/>
</dbReference>
<dbReference type="GO" id="GO:0004364">
    <property type="term" value="F:glutathione transferase activity"/>
    <property type="evidence" value="ECO:0007669"/>
    <property type="project" value="UniProtKB-EC"/>
</dbReference>
<evidence type="ECO:0000259" key="10">
    <source>
        <dbReference type="PROSITE" id="PS50405"/>
    </source>
</evidence>
<dbReference type="InterPro" id="IPR004045">
    <property type="entry name" value="Glutathione_S-Trfase_N"/>
</dbReference>
<name>A0A816K281_BRANA</name>
<dbReference type="InterPro" id="IPR036249">
    <property type="entry name" value="Thioredoxin-like_sf"/>
</dbReference>
<proteinExistence type="inferred from homology"/>
<dbReference type="PANTHER" id="PTHR43900">
    <property type="entry name" value="GLUTATHIONE S-TRANSFERASE RHO"/>
    <property type="match status" value="1"/>
</dbReference>
<evidence type="ECO:0000256" key="1">
    <source>
        <dbReference type="ARBA" id="ARBA00004514"/>
    </source>
</evidence>
<dbReference type="Pfam" id="PF00043">
    <property type="entry name" value="GST_C"/>
    <property type="match status" value="1"/>
</dbReference>
<dbReference type="Gene3D" id="3.40.30.10">
    <property type="entry name" value="Glutaredoxin"/>
    <property type="match status" value="1"/>
</dbReference>
<dbReference type="InterPro" id="IPR036282">
    <property type="entry name" value="Glutathione-S-Trfase_C_sf"/>
</dbReference>
<dbReference type="FunFam" id="1.20.1050.10:FF:000004">
    <property type="entry name" value="Glutathione S-transferase F2"/>
    <property type="match status" value="1"/>
</dbReference>
<dbReference type="Proteomes" id="UP001295469">
    <property type="component" value="Chromosome C02"/>
</dbReference>
<dbReference type="FunFam" id="3.40.30.10:FF:000016">
    <property type="entry name" value="Glutathione S-transferase F2"/>
    <property type="match status" value="1"/>
</dbReference>
<feature type="domain" description="GST C-terminal" evidence="10">
    <location>
        <begin position="303"/>
        <end position="429"/>
    </location>
</feature>
<keyword evidence="4" id="KW-0963">Cytoplasm</keyword>
<evidence type="ECO:0000256" key="7">
    <source>
        <dbReference type="ARBA" id="ARBA00047960"/>
    </source>
</evidence>
<feature type="domain" description="GST N-terminal" evidence="9">
    <location>
        <begin position="215"/>
        <end position="296"/>
    </location>
</feature>
<feature type="non-terminal residue" evidence="11">
    <location>
        <position position="1"/>
    </location>
</feature>
<dbReference type="GO" id="GO:0009407">
    <property type="term" value="P:toxin catabolic process"/>
    <property type="evidence" value="ECO:0007669"/>
    <property type="project" value="UniProtKB-ARBA"/>
</dbReference>
<dbReference type="AlphaFoldDB" id="A0A816K281"/>
<evidence type="ECO:0000256" key="4">
    <source>
        <dbReference type="ARBA" id="ARBA00022490"/>
    </source>
</evidence>
<accession>A0A816K281</accession>
<dbReference type="PANTHER" id="PTHR43900:SF54">
    <property type="entry name" value="GLUTATHIONE S-TRANSFERASE F12"/>
    <property type="match status" value="1"/>
</dbReference>
<dbReference type="SUPFAM" id="SSF52833">
    <property type="entry name" value="Thioredoxin-like"/>
    <property type="match status" value="1"/>
</dbReference>
<sequence length="429" mass="47823">VFNGNILIILLEEEKERRRKEEMEKRKVVMCGVLSLLGLLSALTAFAAEATKVKKSQAKVTTSDSLTRCSYHRSPAYNLGFASAVFLMMAQIIVSVGSGCFCCRKGPAPSRSKWIISLICFIVSWFTFVLAFLVLLYGAALNDEHAEEATFPDAHFCYTVGTGVFSTGSVLSVVTIALGIVYYLGLNSSNQNVGVTRTVANQGGGIAMGQPQIPERGEDPVFVTAACPQRVVLCFLEKEIEFEIVHVDLDTLEQKKSEHLLRQPFGQVPAIEDGDFKLFESRAIARYYATKYSNQGTNLLGKSLEHRAIVDQWADVETHYFNVLAFPIVLNLVIKPRLGEECDVVLVEELKAKLGVVLDIYENRLASNRFLAGDEFTMADLTHMPAMGYLMRTDVNQMVKARVNMNRWWEEITARPAWKKLMTMAGFEA</sequence>
<protein>
    <recommendedName>
        <fullName evidence="3">glutathione transferase</fullName>
        <ecNumber evidence="3">2.5.1.18</ecNumber>
    </recommendedName>
</protein>
<dbReference type="SFLD" id="SFLDS00019">
    <property type="entry name" value="Glutathione_Transferase_(cytos"/>
    <property type="match status" value="1"/>
</dbReference>
<dbReference type="InterPro" id="IPR010987">
    <property type="entry name" value="Glutathione-S-Trfase_C-like"/>
</dbReference>
<keyword evidence="6" id="KW-0808">Transferase</keyword>
<keyword evidence="8" id="KW-0812">Transmembrane</keyword>
<gene>
    <name evidence="11" type="ORF">DARMORV10_C02P08840.1</name>
</gene>
<keyword evidence="5" id="KW-0216">Detoxification</keyword>
<dbReference type="Pfam" id="PF02798">
    <property type="entry name" value="GST_N"/>
    <property type="match status" value="1"/>
</dbReference>
<keyword evidence="8" id="KW-1133">Transmembrane helix</keyword>
<dbReference type="SUPFAM" id="SSF47616">
    <property type="entry name" value="GST C-terminal domain-like"/>
    <property type="match status" value="1"/>
</dbReference>
<dbReference type="InterPro" id="IPR040079">
    <property type="entry name" value="Glutathione_S-Trfase"/>
</dbReference>
<feature type="transmembrane region" description="Helical" evidence="8">
    <location>
        <begin position="81"/>
        <end position="102"/>
    </location>
</feature>
<evidence type="ECO:0000256" key="2">
    <source>
        <dbReference type="ARBA" id="ARBA00010128"/>
    </source>
</evidence>
<dbReference type="EC" id="2.5.1.18" evidence="3"/>
<organism evidence="11">
    <name type="scientific">Brassica napus</name>
    <name type="common">Rape</name>
    <dbReference type="NCBI Taxonomy" id="3708"/>
    <lineage>
        <taxon>Eukaryota</taxon>
        <taxon>Viridiplantae</taxon>
        <taxon>Streptophyta</taxon>
        <taxon>Embryophyta</taxon>
        <taxon>Tracheophyta</taxon>
        <taxon>Spermatophyta</taxon>
        <taxon>Magnoliopsida</taxon>
        <taxon>eudicotyledons</taxon>
        <taxon>Gunneridae</taxon>
        <taxon>Pentapetalae</taxon>
        <taxon>rosids</taxon>
        <taxon>malvids</taxon>
        <taxon>Brassicales</taxon>
        <taxon>Brassicaceae</taxon>
        <taxon>Brassiceae</taxon>
        <taxon>Brassica</taxon>
    </lineage>
</organism>
<feature type="transmembrane region" description="Helical" evidence="8">
    <location>
        <begin position="160"/>
        <end position="184"/>
    </location>
</feature>
<comment type="subcellular location">
    <subcellularLocation>
        <location evidence="1">Cytoplasm</location>
        <location evidence="1">Cytosol</location>
    </subcellularLocation>
</comment>
<dbReference type="Gene3D" id="1.20.1050.10">
    <property type="match status" value="1"/>
</dbReference>
<comment type="catalytic activity">
    <reaction evidence="7">
        <text>RX + glutathione = an S-substituted glutathione + a halide anion + H(+)</text>
        <dbReference type="Rhea" id="RHEA:16437"/>
        <dbReference type="ChEBI" id="CHEBI:15378"/>
        <dbReference type="ChEBI" id="CHEBI:16042"/>
        <dbReference type="ChEBI" id="CHEBI:17792"/>
        <dbReference type="ChEBI" id="CHEBI:57925"/>
        <dbReference type="ChEBI" id="CHEBI:90779"/>
        <dbReference type="EC" id="2.5.1.18"/>
    </reaction>
</comment>
<evidence type="ECO:0000256" key="8">
    <source>
        <dbReference type="SAM" id="Phobius"/>
    </source>
</evidence>
<evidence type="ECO:0000259" key="9">
    <source>
        <dbReference type="PROSITE" id="PS50404"/>
    </source>
</evidence>
<dbReference type="PROSITE" id="PS50405">
    <property type="entry name" value="GST_CTER"/>
    <property type="match status" value="1"/>
</dbReference>